<dbReference type="GO" id="GO:0016787">
    <property type="term" value="F:hydrolase activity"/>
    <property type="evidence" value="ECO:0007669"/>
    <property type="project" value="UniProtKB-KW"/>
</dbReference>
<dbReference type="Gene3D" id="3.40.50.1820">
    <property type="entry name" value="alpha/beta hydrolase"/>
    <property type="match status" value="1"/>
</dbReference>
<keyword evidence="2" id="KW-0378">Hydrolase</keyword>
<dbReference type="Proteomes" id="UP000585665">
    <property type="component" value="Unassembled WGS sequence"/>
</dbReference>
<reference evidence="2 3" key="1">
    <citation type="submission" date="2020-06" db="EMBL/GenBank/DDBJ databases">
        <title>Description of novel acetic acid bacteria.</title>
        <authorList>
            <person name="Sombolestani A."/>
        </authorList>
    </citation>
    <scope>NUCLEOTIDE SEQUENCE [LARGE SCALE GENOMIC DNA]</scope>
    <source>
        <strain evidence="2 3">LMG 27010</strain>
    </source>
</reference>
<name>A0A850P774_9PROT</name>
<dbReference type="SUPFAM" id="SSF53474">
    <property type="entry name" value="alpha/beta-Hydrolases"/>
    <property type="match status" value="1"/>
</dbReference>
<comment type="caution">
    <text evidence="2">The sequence shown here is derived from an EMBL/GenBank/DDBJ whole genome shotgun (WGS) entry which is preliminary data.</text>
</comment>
<sequence length="211" mass="22580">MRVVLAHGWGFGPDLWDAVASFLVGYDICRLDNGYFGGRRIGSPKEAHILVGHSAGVMEALLTPASGRRGLLSINGFPRFTQAATYEYGTPMRVLTRMQAAFVRDPDAVLRDFRARCGVTGDWSGAPDARRLGDGLAELATGDGRAGLEACPVVALAGRQDTIVPPTLTDAAFARHHVDWISDGGHMLPLTHPQACAESIRAFHARACATI</sequence>
<dbReference type="EMBL" id="JABXXR010000017">
    <property type="protein sequence ID" value="NVN39788.1"/>
    <property type="molecule type" value="Genomic_DNA"/>
</dbReference>
<accession>A0A850P774</accession>
<dbReference type="InterPro" id="IPR000073">
    <property type="entry name" value="AB_hydrolase_1"/>
</dbReference>
<dbReference type="InterPro" id="IPR029058">
    <property type="entry name" value="AB_hydrolase_fold"/>
</dbReference>
<keyword evidence="3" id="KW-1185">Reference proteome</keyword>
<evidence type="ECO:0000313" key="3">
    <source>
        <dbReference type="Proteomes" id="UP000585665"/>
    </source>
</evidence>
<protein>
    <submittedName>
        <fullName evidence="2">Alpha/beta fold hydrolase</fullName>
    </submittedName>
</protein>
<proteinExistence type="predicted"/>
<dbReference type="Pfam" id="PF12697">
    <property type="entry name" value="Abhydrolase_6"/>
    <property type="match status" value="1"/>
</dbReference>
<dbReference type="RefSeq" id="WP_176612772.1">
    <property type="nucleotide sequence ID" value="NZ_JABXXR010000017.1"/>
</dbReference>
<dbReference type="AlphaFoldDB" id="A0A850P774"/>
<organism evidence="2 3">
    <name type="scientific">Ameyamaea chiangmaiensis</name>
    <dbReference type="NCBI Taxonomy" id="442969"/>
    <lineage>
        <taxon>Bacteria</taxon>
        <taxon>Pseudomonadati</taxon>
        <taxon>Pseudomonadota</taxon>
        <taxon>Alphaproteobacteria</taxon>
        <taxon>Acetobacterales</taxon>
        <taxon>Acetobacteraceae</taxon>
        <taxon>Ameyamaea</taxon>
    </lineage>
</organism>
<gene>
    <name evidence="2" type="ORF">HUK82_04305</name>
</gene>
<evidence type="ECO:0000259" key="1">
    <source>
        <dbReference type="Pfam" id="PF12697"/>
    </source>
</evidence>
<feature type="domain" description="AB hydrolase-1" evidence="1">
    <location>
        <begin position="43"/>
        <end position="198"/>
    </location>
</feature>
<evidence type="ECO:0000313" key="2">
    <source>
        <dbReference type="EMBL" id="NVN39788.1"/>
    </source>
</evidence>